<gene>
    <name evidence="2" type="ORF">C8Q71DRAFT_296770</name>
</gene>
<feature type="compositionally biased region" description="Polar residues" evidence="1">
    <location>
        <begin position="71"/>
        <end position="83"/>
    </location>
</feature>
<evidence type="ECO:0000256" key="1">
    <source>
        <dbReference type="SAM" id="MobiDB-lite"/>
    </source>
</evidence>
<keyword evidence="3" id="KW-1185">Reference proteome</keyword>
<sequence length="455" mass="48808">MHNGQGYYHPYHNTPRPNYSSNHNRQPSPSKGSPTNSLLDRISSTPAGSSPTRPSRTSYPPHPRPPVENPAPTQVASPSQENGQEVAAKDVALPSEETVEAFLASVLTTDVVASRLQAPSTSTSASQSSAPPPSTATQSQPSTSTPPSYAPQPASAQIASPPGLLSSTRALLLPHILANARARDPTGAWDDVRSAEAARRARELVTDEWCEEMIAHARRAREEMRKRGVSQEAEVRMDVDVNAGKSVDVQMADNKGKAAEVENQTSNVGAEEMDMSKQEERLRVVEAHGQPPQPLSQLQPRLRLQPQPQFQPQPQLQPQPHLQVQSHPHPQVQSHPHPPGGTMLDGAARVLQNFIANTPRPPSPMSREATDHSTQTAGPSHTAGPSSSAGPASVVHAKSEAASIEGATTAADNESGLWALRVGSRVSEIATITFDMQDSVAPAVQRWARRHTELE</sequence>
<feature type="region of interest" description="Disordered" evidence="1">
    <location>
        <begin position="116"/>
        <end position="162"/>
    </location>
</feature>
<dbReference type="Proteomes" id="UP000814176">
    <property type="component" value="Unassembled WGS sequence"/>
</dbReference>
<feature type="compositionally biased region" description="Low complexity" evidence="1">
    <location>
        <begin position="377"/>
        <end position="396"/>
    </location>
</feature>
<feature type="compositionally biased region" description="Low complexity" evidence="1">
    <location>
        <begin position="117"/>
        <end position="162"/>
    </location>
</feature>
<dbReference type="RefSeq" id="XP_047774759.1">
    <property type="nucleotide sequence ID" value="XM_047917630.1"/>
</dbReference>
<protein>
    <submittedName>
        <fullName evidence="2">Uncharacterized protein</fullName>
    </submittedName>
</protein>
<feature type="compositionally biased region" description="Polar residues" evidence="1">
    <location>
        <begin position="15"/>
        <end position="38"/>
    </location>
</feature>
<feature type="region of interest" description="Disordered" evidence="1">
    <location>
        <begin position="255"/>
        <end position="280"/>
    </location>
</feature>
<accession>A0ABQ8K481</accession>
<evidence type="ECO:0000313" key="3">
    <source>
        <dbReference type="Proteomes" id="UP000814176"/>
    </source>
</evidence>
<evidence type="ECO:0000313" key="2">
    <source>
        <dbReference type="EMBL" id="KAH9831645.1"/>
    </source>
</evidence>
<feature type="compositionally biased region" description="Pro residues" evidence="1">
    <location>
        <begin position="60"/>
        <end position="69"/>
    </location>
</feature>
<feature type="compositionally biased region" description="Low complexity" evidence="1">
    <location>
        <begin position="43"/>
        <end position="59"/>
    </location>
</feature>
<comment type="caution">
    <text evidence="2">The sequence shown here is derived from an EMBL/GenBank/DDBJ whole genome shotgun (WGS) entry which is preliminary data.</text>
</comment>
<dbReference type="EMBL" id="JADCUA010000025">
    <property type="protein sequence ID" value="KAH9831645.1"/>
    <property type="molecule type" value="Genomic_DNA"/>
</dbReference>
<feature type="compositionally biased region" description="Low complexity" evidence="1">
    <location>
        <begin position="318"/>
        <end position="335"/>
    </location>
</feature>
<feature type="region of interest" description="Disordered" evidence="1">
    <location>
        <begin position="308"/>
        <end position="401"/>
    </location>
</feature>
<name>A0ABQ8K481_9APHY</name>
<dbReference type="GeneID" id="71998362"/>
<proteinExistence type="predicted"/>
<reference evidence="2 3" key="1">
    <citation type="journal article" date="2021" name="Environ. Microbiol.">
        <title>Gene family expansions and transcriptome signatures uncover fungal adaptations to wood decay.</title>
        <authorList>
            <person name="Hage H."/>
            <person name="Miyauchi S."/>
            <person name="Viragh M."/>
            <person name="Drula E."/>
            <person name="Min B."/>
            <person name="Chaduli D."/>
            <person name="Navarro D."/>
            <person name="Favel A."/>
            <person name="Norest M."/>
            <person name="Lesage-Meessen L."/>
            <person name="Balint B."/>
            <person name="Merenyi Z."/>
            <person name="de Eugenio L."/>
            <person name="Morin E."/>
            <person name="Martinez A.T."/>
            <person name="Baldrian P."/>
            <person name="Stursova M."/>
            <person name="Martinez M.J."/>
            <person name="Novotny C."/>
            <person name="Magnuson J.K."/>
            <person name="Spatafora J.W."/>
            <person name="Maurice S."/>
            <person name="Pangilinan J."/>
            <person name="Andreopoulos W."/>
            <person name="LaButti K."/>
            <person name="Hundley H."/>
            <person name="Na H."/>
            <person name="Kuo A."/>
            <person name="Barry K."/>
            <person name="Lipzen A."/>
            <person name="Henrissat B."/>
            <person name="Riley R."/>
            <person name="Ahrendt S."/>
            <person name="Nagy L.G."/>
            <person name="Grigoriev I.V."/>
            <person name="Martin F."/>
            <person name="Rosso M.N."/>
        </authorList>
    </citation>
    <scope>NUCLEOTIDE SEQUENCE [LARGE SCALE GENOMIC DNA]</scope>
    <source>
        <strain evidence="2 3">CIRM-BRFM 1785</strain>
    </source>
</reference>
<feature type="region of interest" description="Disordered" evidence="1">
    <location>
        <begin position="1"/>
        <end position="92"/>
    </location>
</feature>
<organism evidence="2 3">
    <name type="scientific">Rhodofomes roseus</name>
    <dbReference type="NCBI Taxonomy" id="34475"/>
    <lineage>
        <taxon>Eukaryota</taxon>
        <taxon>Fungi</taxon>
        <taxon>Dikarya</taxon>
        <taxon>Basidiomycota</taxon>
        <taxon>Agaricomycotina</taxon>
        <taxon>Agaricomycetes</taxon>
        <taxon>Polyporales</taxon>
        <taxon>Rhodofomes</taxon>
    </lineage>
</organism>